<accession>A0ABY3C4Q4</accession>
<evidence type="ECO:0000313" key="3">
    <source>
        <dbReference type="Proteomes" id="UP000733744"/>
    </source>
</evidence>
<keyword evidence="3" id="KW-1185">Reference proteome</keyword>
<proteinExistence type="predicted"/>
<organism evidence="2 3">
    <name type="scientific">Candidatus Methylobacter oryzae</name>
    <dbReference type="NCBI Taxonomy" id="2497749"/>
    <lineage>
        <taxon>Bacteria</taxon>
        <taxon>Pseudomonadati</taxon>
        <taxon>Pseudomonadota</taxon>
        <taxon>Gammaproteobacteria</taxon>
        <taxon>Methylococcales</taxon>
        <taxon>Methylococcaceae</taxon>
        <taxon>Methylobacter</taxon>
    </lineage>
</organism>
<dbReference type="EMBL" id="RYFG02000121">
    <property type="protein sequence ID" value="TRW89711.1"/>
    <property type="molecule type" value="Genomic_DNA"/>
</dbReference>
<sequence>MLLRPLNEGDRNEYAVMLHRSFNTWYRAHGWPSDYFKYGAEQTGIFLDVYNAISPGSSVAAFDSNSGKLMGACFFHPREHHVSLGIMSVNPDYFQRRIGRALVDYITGFADSHRYAALRLVSSAMNMDSFSLYNRSGFIPRASYQDMVLPVPIAGLQVHYPLRDRVRYAVPSDVSAMAALEMEVSGISRINDYRYAIENPHAILQALVFENSDGVVDGFMISIKHPALHMLGPCVARSEKIALALLLQATERFQNATPLFIVPVDKRELAETLYAWGARNVEIHLLQVRGKFQAFNGVNLPSFLPETG</sequence>
<dbReference type="Proteomes" id="UP000733744">
    <property type="component" value="Unassembled WGS sequence"/>
</dbReference>
<protein>
    <submittedName>
        <fullName evidence="2">GNAT family N-acetyltransferase</fullName>
    </submittedName>
</protein>
<dbReference type="Gene3D" id="3.40.630.90">
    <property type="match status" value="1"/>
</dbReference>
<gene>
    <name evidence="2" type="ORF">EKO24_021940</name>
</gene>
<dbReference type="InterPro" id="IPR000182">
    <property type="entry name" value="GNAT_dom"/>
</dbReference>
<dbReference type="RefSeq" id="WP_127026694.1">
    <property type="nucleotide sequence ID" value="NZ_RYFG02000121.1"/>
</dbReference>
<dbReference type="PANTHER" id="PTHR47237:SF2">
    <property type="entry name" value="BLL4206 PROTEIN"/>
    <property type="match status" value="1"/>
</dbReference>
<dbReference type="SUPFAM" id="SSF55729">
    <property type="entry name" value="Acyl-CoA N-acyltransferases (Nat)"/>
    <property type="match status" value="1"/>
</dbReference>
<comment type="caution">
    <text evidence="2">The sequence shown here is derived from an EMBL/GenBank/DDBJ whole genome shotgun (WGS) entry which is preliminary data.</text>
</comment>
<dbReference type="Pfam" id="PF00583">
    <property type="entry name" value="Acetyltransf_1"/>
    <property type="match status" value="1"/>
</dbReference>
<feature type="domain" description="N-acetyltransferase" evidence="1">
    <location>
        <begin position="1"/>
        <end position="167"/>
    </location>
</feature>
<dbReference type="InterPro" id="IPR041496">
    <property type="entry name" value="YitH/HolE_GNAT"/>
</dbReference>
<evidence type="ECO:0000259" key="1">
    <source>
        <dbReference type="PROSITE" id="PS51186"/>
    </source>
</evidence>
<dbReference type="Gene3D" id="3.40.630.30">
    <property type="match status" value="1"/>
</dbReference>
<dbReference type="PANTHER" id="PTHR47237">
    <property type="entry name" value="SLL0310 PROTEIN"/>
    <property type="match status" value="1"/>
</dbReference>
<name>A0ABY3C4Q4_9GAMM</name>
<dbReference type="InterPro" id="IPR016181">
    <property type="entry name" value="Acyl_CoA_acyltransferase"/>
</dbReference>
<dbReference type="CDD" id="cd04301">
    <property type="entry name" value="NAT_SF"/>
    <property type="match status" value="1"/>
</dbReference>
<evidence type="ECO:0000313" key="2">
    <source>
        <dbReference type="EMBL" id="TRW89711.1"/>
    </source>
</evidence>
<dbReference type="PROSITE" id="PS51186">
    <property type="entry name" value="GNAT"/>
    <property type="match status" value="1"/>
</dbReference>
<reference evidence="2 3" key="1">
    <citation type="journal article" date="2019" name="Antonie Van Leeuwenhoek">
        <title>Description of 'Ca. Methylobacter oryzae' KRF1, a novel species from the environmentally important Methylobacter clade 2.</title>
        <authorList>
            <person name="Khatri K."/>
            <person name="Mohite J.A."/>
            <person name="Pandit P.S."/>
            <person name="Bahulikar R."/>
            <person name="Rahalkar M.C."/>
        </authorList>
    </citation>
    <scope>NUCLEOTIDE SEQUENCE [LARGE SCALE GENOMIC DNA]</scope>
    <source>
        <strain evidence="2 3">KRF1</strain>
    </source>
</reference>
<dbReference type="Pfam" id="PF18014">
    <property type="entry name" value="Acetyltransf_18"/>
    <property type="match status" value="1"/>
</dbReference>
<dbReference type="InterPro" id="IPR052729">
    <property type="entry name" value="Acyl/Acetyltrans_Enzymes"/>
</dbReference>